<keyword evidence="1" id="KW-0479">Metal-binding</keyword>
<dbReference type="Proteomes" id="UP000245202">
    <property type="component" value="Unassembled WGS sequence"/>
</dbReference>
<comment type="caution">
    <text evidence="3">The sequence shown here is derived from an EMBL/GenBank/DDBJ whole genome shotgun (WGS) entry which is preliminary data.</text>
</comment>
<dbReference type="Pfam" id="PF00903">
    <property type="entry name" value="Glyoxalase"/>
    <property type="match status" value="1"/>
</dbReference>
<gene>
    <name evidence="3" type="ORF">PAT3040_04022</name>
</gene>
<dbReference type="NCBIfam" id="NF003152">
    <property type="entry name" value="PRK04101.1"/>
    <property type="match status" value="1"/>
</dbReference>
<dbReference type="GO" id="GO:0046872">
    <property type="term" value="F:metal ion binding"/>
    <property type="evidence" value="ECO:0007669"/>
    <property type="project" value="UniProtKB-KW"/>
</dbReference>
<name>A0A2R5EWF0_9BACL</name>
<sequence>MNVHSINHLCFSVTDLERSISFYQHVFDAKLKVKGRKLAYFEFNGLWIALNQEDIERHHHVRTYTHIAFTIAEEEYDNEVRRLEALEVELFAGRPRDDRDKKSIYFLDPDGHMFELHTGTLNDRLAYYKADMSHMEFYDES</sequence>
<protein>
    <submittedName>
        <fullName evidence="3">Glyoxalase</fullName>
    </submittedName>
</protein>
<dbReference type="InterPro" id="IPR029068">
    <property type="entry name" value="Glyas_Bleomycin-R_OHBP_Dase"/>
</dbReference>
<dbReference type="PANTHER" id="PTHR36113">
    <property type="entry name" value="LYASE, PUTATIVE-RELATED-RELATED"/>
    <property type="match status" value="1"/>
</dbReference>
<dbReference type="InterPro" id="IPR037523">
    <property type="entry name" value="VOC_core"/>
</dbReference>
<evidence type="ECO:0000256" key="1">
    <source>
        <dbReference type="ARBA" id="ARBA00022723"/>
    </source>
</evidence>
<dbReference type="SUPFAM" id="SSF54593">
    <property type="entry name" value="Glyoxalase/Bleomycin resistance protein/Dihydroxybiphenyl dioxygenase"/>
    <property type="match status" value="1"/>
</dbReference>
<dbReference type="RefSeq" id="WP_087568546.1">
    <property type="nucleotide sequence ID" value="NZ_BDQX01000230.1"/>
</dbReference>
<dbReference type="InterPro" id="IPR004360">
    <property type="entry name" value="Glyas_Fos-R_dOase_dom"/>
</dbReference>
<evidence type="ECO:0000259" key="2">
    <source>
        <dbReference type="PROSITE" id="PS51819"/>
    </source>
</evidence>
<dbReference type="PANTHER" id="PTHR36113:SF6">
    <property type="entry name" value="FOSFOMYCIN RESISTANCE PROTEIN FOSX"/>
    <property type="match status" value="1"/>
</dbReference>
<feature type="domain" description="VOC" evidence="2">
    <location>
        <begin position="5"/>
        <end position="119"/>
    </location>
</feature>
<evidence type="ECO:0000313" key="3">
    <source>
        <dbReference type="EMBL" id="GBG09378.1"/>
    </source>
</evidence>
<accession>A0A2R5EWF0</accession>
<proteinExistence type="predicted"/>
<dbReference type="EMBL" id="BDQX01000230">
    <property type="protein sequence ID" value="GBG09378.1"/>
    <property type="molecule type" value="Genomic_DNA"/>
</dbReference>
<organism evidence="3 4">
    <name type="scientific">Paenibacillus agaridevorans</name>
    <dbReference type="NCBI Taxonomy" id="171404"/>
    <lineage>
        <taxon>Bacteria</taxon>
        <taxon>Bacillati</taxon>
        <taxon>Bacillota</taxon>
        <taxon>Bacilli</taxon>
        <taxon>Bacillales</taxon>
        <taxon>Paenibacillaceae</taxon>
        <taxon>Paenibacillus</taxon>
    </lineage>
</organism>
<reference evidence="3 4" key="1">
    <citation type="submission" date="2017-08" db="EMBL/GenBank/DDBJ databases">
        <title>Substantial Increase in Enzyme Production by Combined Drug-Resistance Mutations in Paenibacillus agaridevorans.</title>
        <authorList>
            <person name="Tanaka Y."/>
            <person name="Funane K."/>
            <person name="Hosaka T."/>
            <person name="Shiwa Y."/>
            <person name="Fujita N."/>
            <person name="Miyazaki T."/>
            <person name="Yoshikawa H."/>
            <person name="Murakami K."/>
            <person name="Kasahara K."/>
            <person name="Inaoka T."/>
            <person name="Hiraga Y."/>
            <person name="Ochi K."/>
        </authorList>
    </citation>
    <scope>NUCLEOTIDE SEQUENCE [LARGE SCALE GENOMIC DNA]</scope>
    <source>
        <strain evidence="3 4">T-3040</strain>
    </source>
</reference>
<dbReference type="Gene3D" id="3.10.180.10">
    <property type="entry name" value="2,3-Dihydroxybiphenyl 1,2-Dioxygenase, domain 1"/>
    <property type="match status" value="1"/>
</dbReference>
<evidence type="ECO:0000313" key="4">
    <source>
        <dbReference type="Proteomes" id="UP000245202"/>
    </source>
</evidence>
<dbReference type="PROSITE" id="PS51819">
    <property type="entry name" value="VOC"/>
    <property type="match status" value="1"/>
</dbReference>
<dbReference type="AlphaFoldDB" id="A0A2R5EWF0"/>
<keyword evidence="4" id="KW-1185">Reference proteome</keyword>
<dbReference type="InterPro" id="IPR051332">
    <property type="entry name" value="Fosfomycin_Res_Enzymes"/>
</dbReference>